<dbReference type="Proteomes" id="UP001385951">
    <property type="component" value="Unassembled WGS sequence"/>
</dbReference>
<keyword evidence="2" id="KW-1185">Reference proteome</keyword>
<gene>
    <name evidence="1" type="ORF">QCA50_011732</name>
</gene>
<name>A0AAW0G1G7_9APHY</name>
<sequence length="533" mass="59665">MYKTVTNHFRCNSICSDAQHHQDESTPTYVPFMELHDNFRRLTICAEPDGRFGLALGHMETSLGYYNAVVTVVLELPPFLRPSGVFILQTDVVEICRLLPSLEKIVHQRFQARNRYDSALGSGDGSGECNFRPIIKSLELEEVAFPDAYDARQVDPTDTRDDVGIAVSSIYSFLSLFSAIDSLRFIRCEARLSSDQYSLFSMQKWIRNPQIVHVNQLSIWMDHKTPLKPLLATLDWVMAPLALQHIVLRNLDKFEDLYSLSTCLSRGNIRSAALTMKPISNTFSEGMYSASSTIFSHSGPSDMLASLVPWRQLASLGFSSCSFLECLVFGIEATALCPAKSVVQQVCSALTLISFLPKTTCLKWVQFDVDARSIQPGLLASALHGTQSHWIIIDRILSDNFPSLHKLSINLVHTEQDDSIELDLDDGDSHKKTGSDDAETANILCGKTPSFAEDVLNQITHPIITCAVPDLVPQTSHINTLPEMFSHFKHFFGERMVHLGTLDRLAVEYNALSPLRYNTPGMWYNNSIHSDLL</sequence>
<comment type="caution">
    <text evidence="1">The sequence shown here is derived from an EMBL/GenBank/DDBJ whole genome shotgun (WGS) entry which is preliminary data.</text>
</comment>
<reference evidence="1 2" key="1">
    <citation type="submission" date="2022-09" db="EMBL/GenBank/DDBJ databases">
        <authorList>
            <person name="Palmer J.M."/>
        </authorList>
    </citation>
    <scope>NUCLEOTIDE SEQUENCE [LARGE SCALE GENOMIC DNA]</scope>
    <source>
        <strain evidence="1 2">DSM 7382</strain>
    </source>
</reference>
<protein>
    <submittedName>
        <fullName evidence="1">Uncharacterized protein</fullName>
    </submittedName>
</protein>
<dbReference type="EMBL" id="JASBNA010000021">
    <property type="protein sequence ID" value="KAK7685367.1"/>
    <property type="molecule type" value="Genomic_DNA"/>
</dbReference>
<evidence type="ECO:0000313" key="2">
    <source>
        <dbReference type="Proteomes" id="UP001385951"/>
    </source>
</evidence>
<accession>A0AAW0G1G7</accession>
<evidence type="ECO:0000313" key="1">
    <source>
        <dbReference type="EMBL" id="KAK7685367.1"/>
    </source>
</evidence>
<organism evidence="1 2">
    <name type="scientific">Cerrena zonata</name>
    <dbReference type="NCBI Taxonomy" id="2478898"/>
    <lineage>
        <taxon>Eukaryota</taxon>
        <taxon>Fungi</taxon>
        <taxon>Dikarya</taxon>
        <taxon>Basidiomycota</taxon>
        <taxon>Agaricomycotina</taxon>
        <taxon>Agaricomycetes</taxon>
        <taxon>Polyporales</taxon>
        <taxon>Cerrenaceae</taxon>
        <taxon>Cerrena</taxon>
    </lineage>
</organism>
<dbReference type="AlphaFoldDB" id="A0AAW0G1G7"/>
<proteinExistence type="predicted"/>